<dbReference type="OrthoDB" id="1918432at2759"/>
<dbReference type="GO" id="GO:0141221">
    <property type="term" value="F:histone deacetylase activity, hydrolytic mechanism"/>
    <property type="evidence" value="ECO:0007669"/>
    <property type="project" value="UniProtKB-EC"/>
</dbReference>
<dbReference type="STRING" id="1890683.A0A427YWD9"/>
<keyword evidence="3" id="KW-0678">Repressor</keyword>
<dbReference type="InterPro" id="IPR023801">
    <property type="entry name" value="His_deacetylse_dom"/>
</dbReference>
<evidence type="ECO:0000256" key="7">
    <source>
        <dbReference type="ARBA" id="ARBA00023163"/>
    </source>
</evidence>
<feature type="region of interest" description="Disordered" evidence="10">
    <location>
        <begin position="513"/>
        <end position="576"/>
    </location>
</feature>
<evidence type="ECO:0000256" key="2">
    <source>
        <dbReference type="ARBA" id="ARBA00012111"/>
    </source>
</evidence>
<evidence type="ECO:0000259" key="11">
    <source>
        <dbReference type="Pfam" id="PF00850"/>
    </source>
</evidence>
<feature type="domain" description="Histone deacetylase" evidence="11">
    <location>
        <begin position="29"/>
        <end position="317"/>
    </location>
</feature>
<name>A0A427YWD9_9TREE</name>
<dbReference type="InterPro" id="IPR037138">
    <property type="entry name" value="His_deacetylse_dom_sf"/>
</dbReference>
<evidence type="ECO:0000256" key="3">
    <source>
        <dbReference type="ARBA" id="ARBA00022491"/>
    </source>
</evidence>
<feature type="compositionally biased region" description="Gly residues" evidence="10">
    <location>
        <begin position="555"/>
        <end position="568"/>
    </location>
</feature>
<comment type="similarity">
    <text evidence="9">Belongs to the histone deacetylase family. HD Type 1 subfamily.</text>
</comment>
<comment type="caution">
    <text evidence="12">The sequence shown here is derived from an EMBL/GenBank/DDBJ whole genome shotgun (WGS) entry which is preliminary data.</text>
</comment>
<dbReference type="Proteomes" id="UP000279259">
    <property type="component" value="Unassembled WGS sequence"/>
</dbReference>
<evidence type="ECO:0000256" key="8">
    <source>
        <dbReference type="ARBA" id="ARBA00023242"/>
    </source>
</evidence>
<feature type="region of interest" description="Disordered" evidence="10">
    <location>
        <begin position="378"/>
        <end position="475"/>
    </location>
</feature>
<dbReference type="PRINTS" id="PR01270">
    <property type="entry name" value="HDASUPER"/>
</dbReference>
<dbReference type="PANTHER" id="PTHR10625">
    <property type="entry name" value="HISTONE DEACETYLASE HDAC1-RELATED"/>
    <property type="match status" value="1"/>
</dbReference>
<organism evidence="12 13">
    <name type="scientific">Saitozyma podzolica</name>
    <dbReference type="NCBI Taxonomy" id="1890683"/>
    <lineage>
        <taxon>Eukaryota</taxon>
        <taxon>Fungi</taxon>
        <taxon>Dikarya</taxon>
        <taxon>Basidiomycota</taxon>
        <taxon>Agaricomycotina</taxon>
        <taxon>Tremellomycetes</taxon>
        <taxon>Tremellales</taxon>
        <taxon>Trimorphomycetaceae</taxon>
        <taxon>Saitozyma</taxon>
    </lineage>
</organism>
<dbReference type="Pfam" id="PF00850">
    <property type="entry name" value="Hist_deacetyl"/>
    <property type="match status" value="1"/>
</dbReference>
<accession>A0A427YWD9</accession>
<evidence type="ECO:0000256" key="5">
    <source>
        <dbReference type="ARBA" id="ARBA00022853"/>
    </source>
</evidence>
<dbReference type="GO" id="GO:0031507">
    <property type="term" value="P:heterochromatin formation"/>
    <property type="evidence" value="ECO:0007669"/>
    <property type="project" value="TreeGrafter"/>
</dbReference>
<dbReference type="InterPro" id="IPR023696">
    <property type="entry name" value="Ureohydrolase_dom_sf"/>
</dbReference>
<dbReference type="SUPFAM" id="SSF52768">
    <property type="entry name" value="Arginase/deacetylase"/>
    <property type="match status" value="1"/>
</dbReference>
<feature type="compositionally biased region" description="Low complexity" evidence="10">
    <location>
        <begin position="457"/>
        <end position="475"/>
    </location>
</feature>
<dbReference type="Gene3D" id="3.40.800.20">
    <property type="entry name" value="Histone deacetylase domain"/>
    <property type="match status" value="1"/>
</dbReference>
<keyword evidence="6" id="KW-0805">Transcription regulation</keyword>
<keyword evidence="7" id="KW-0804">Transcription</keyword>
<evidence type="ECO:0000256" key="6">
    <source>
        <dbReference type="ARBA" id="ARBA00023015"/>
    </source>
</evidence>
<dbReference type="PRINTS" id="PR01271">
    <property type="entry name" value="HISDACETLASE"/>
</dbReference>
<evidence type="ECO:0000256" key="1">
    <source>
        <dbReference type="ARBA" id="ARBA00004123"/>
    </source>
</evidence>
<keyword evidence="8" id="KW-0539">Nucleus</keyword>
<feature type="compositionally biased region" description="Basic and acidic residues" evidence="10">
    <location>
        <begin position="404"/>
        <end position="422"/>
    </location>
</feature>
<dbReference type="AlphaFoldDB" id="A0A427YWD9"/>
<gene>
    <name evidence="12" type="primary">RPD3</name>
    <name evidence="12" type="ORF">EHS25_000408</name>
</gene>
<evidence type="ECO:0000313" key="13">
    <source>
        <dbReference type="Proteomes" id="UP000279259"/>
    </source>
</evidence>
<keyword evidence="5" id="KW-0156">Chromatin regulator</keyword>
<evidence type="ECO:0000256" key="4">
    <source>
        <dbReference type="ARBA" id="ARBA00022801"/>
    </source>
</evidence>
<dbReference type="InterPro" id="IPR000286">
    <property type="entry name" value="HDACs"/>
</dbReference>
<sequence length="576" mass="62937">MEPIAGETKRRVCYFFDSDIGNYHYGPGHPMKPTRIRMCHSLVMNYGLYKKMEIFRAKPATKREMSQFHTDEYVDFLYRITPDNAHQFAKEQVKYNVGDDCPIFDGLFEYCSISAGGSMEGAARLSRDKCDIAVNWAGGLHHSKKAEASGFCYVNDIVLGILELLRYHQRVLYIDIDVHHGDGVEEAFYTTDRVMTASFHKYGEFFPGTGEVRDNGIGKGKGYSINVPLRDGINDDNYQSIFQPVIKRIIEWYQPGAIVLQCGSDSLSGDRLGSFNLSMRGHAACVQFVKSFNLPLLLLGGGGYTVKSVSRTWAYETGLAAGVELRGTIPNNEYYEYYGPDYELDVRPSNMTDQNTPEYLDKLREAVFEVLRDKNAAPSVPLQEVPKLAHDDEDENEMEDDEDKDLRRPMRLWDKSKQHEAELSDSEDEGTGGRRHRQSHKDGTSNGTGSRRKRKSQSPSSRSRPGSTATPAPAEVVPANGDAAAAKATAPVVALGDPSMASVSLAAVADATATPPPDIKSWASGVGRVPASEAVDSEGDVEMKDAEATPSSVVGQGGAGGPISGPGAGDVFAEGA</sequence>
<dbReference type="InterPro" id="IPR003084">
    <property type="entry name" value="HDAC_I/II"/>
</dbReference>
<keyword evidence="4" id="KW-0378">Hydrolase</keyword>
<comment type="subcellular location">
    <subcellularLocation>
        <location evidence="1">Nucleus</location>
    </subcellularLocation>
</comment>
<evidence type="ECO:0000313" key="12">
    <source>
        <dbReference type="EMBL" id="RSH95321.1"/>
    </source>
</evidence>
<dbReference type="GO" id="GO:0032221">
    <property type="term" value="C:Rpd3S complex"/>
    <property type="evidence" value="ECO:0007669"/>
    <property type="project" value="UniProtKB-ARBA"/>
</dbReference>
<keyword evidence="13" id="KW-1185">Reference proteome</keyword>
<protein>
    <recommendedName>
        <fullName evidence="2">histone deacetylase</fullName>
        <ecNumber evidence="2">3.5.1.98</ecNumber>
    </recommendedName>
</protein>
<evidence type="ECO:0000256" key="10">
    <source>
        <dbReference type="SAM" id="MobiDB-lite"/>
    </source>
</evidence>
<evidence type="ECO:0000256" key="9">
    <source>
        <dbReference type="ARBA" id="ARBA00061569"/>
    </source>
</evidence>
<dbReference type="FunFam" id="3.40.800.20:FF:000001">
    <property type="entry name" value="Histone deacetylase"/>
    <property type="match status" value="1"/>
</dbReference>
<dbReference type="PANTHER" id="PTHR10625:SF10">
    <property type="entry name" value="HISTONE DEACETYLASE HDAC1"/>
    <property type="match status" value="1"/>
</dbReference>
<dbReference type="EC" id="3.5.1.98" evidence="2"/>
<feature type="compositionally biased region" description="Acidic residues" evidence="10">
    <location>
        <begin position="391"/>
        <end position="403"/>
    </location>
</feature>
<dbReference type="GO" id="GO:0070210">
    <property type="term" value="C:Rpd3L-Expanded complex"/>
    <property type="evidence" value="ECO:0007669"/>
    <property type="project" value="TreeGrafter"/>
</dbReference>
<proteinExistence type="inferred from homology"/>
<reference evidence="12 13" key="1">
    <citation type="submission" date="2018-11" db="EMBL/GenBank/DDBJ databases">
        <title>Genome sequence of Saitozyma podzolica DSM 27192.</title>
        <authorList>
            <person name="Aliyu H."/>
            <person name="Gorte O."/>
            <person name="Ochsenreither K."/>
        </authorList>
    </citation>
    <scope>NUCLEOTIDE SEQUENCE [LARGE SCALE GENOMIC DNA]</scope>
    <source>
        <strain evidence="12 13">DSM 27192</strain>
    </source>
</reference>
<dbReference type="EMBL" id="RSCD01000001">
    <property type="protein sequence ID" value="RSH95321.1"/>
    <property type="molecule type" value="Genomic_DNA"/>
</dbReference>